<dbReference type="GO" id="GO:0008757">
    <property type="term" value="F:S-adenosylmethionine-dependent methyltransferase activity"/>
    <property type="evidence" value="ECO:0007669"/>
    <property type="project" value="InterPro"/>
</dbReference>
<name>A0A9P6NR15_9BASI</name>
<dbReference type="OrthoDB" id="2013972at2759"/>
<feature type="compositionally biased region" description="Low complexity" evidence="1">
    <location>
        <begin position="89"/>
        <end position="120"/>
    </location>
</feature>
<dbReference type="SUPFAM" id="SSF53335">
    <property type="entry name" value="S-adenosyl-L-methionine-dependent methyltransferases"/>
    <property type="match status" value="1"/>
</dbReference>
<dbReference type="AlphaFoldDB" id="A0A9P6NR15"/>
<dbReference type="Proteomes" id="UP000886653">
    <property type="component" value="Unassembled WGS sequence"/>
</dbReference>
<reference evidence="3" key="1">
    <citation type="submission" date="2013-11" db="EMBL/GenBank/DDBJ databases">
        <title>Genome sequence of the fusiform rust pathogen reveals effectors for host alternation and coevolution with pine.</title>
        <authorList>
            <consortium name="DOE Joint Genome Institute"/>
            <person name="Smith K."/>
            <person name="Pendleton A."/>
            <person name="Kubisiak T."/>
            <person name="Anderson C."/>
            <person name="Salamov A."/>
            <person name="Aerts A."/>
            <person name="Riley R."/>
            <person name="Clum A."/>
            <person name="Lindquist E."/>
            <person name="Ence D."/>
            <person name="Campbell M."/>
            <person name="Kronenberg Z."/>
            <person name="Feau N."/>
            <person name="Dhillon B."/>
            <person name="Hamelin R."/>
            <person name="Burleigh J."/>
            <person name="Smith J."/>
            <person name="Yandell M."/>
            <person name="Nelson C."/>
            <person name="Grigoriev I."/>
            <person name="Davis J."/>
        </authorList>
    </citation>
    <scope>NUCLEOTIDE SEQUENCE</scope>
    <source>
        <strain evidence="3">G11</strain>
    </source>
</reference>
<gene>
    <name evidence="3" type="ORF">CROQUDRAFT_104580</name>
</gene>
<evidence type="ECO:0000313" key="4">
    <source>
        <dbReference type="Proteomes" id="UP000886653"/>
    </source>
</evidence>
<accession>A0A9P6NR15</accession>
<dbReference type="CDD" id="cd02440">
    <property type="entry name" value="AdoMet_MTases"/>
    <property type="match status" value="1"/>
</dbReference>
<dbReference type="PANTHER" id="PTHR43591">
    <property type="entry name" value="METHYLTRANSFERASE"/>
    <property type="match status" value="1"/>
</dbReference>
<comment type="caution">
    <text evidence="3">The sequence shown here is derived from an EMBL/GenBank/DDBJ whole genome shotgun (WGS) entry which is preliminary data.</text>
</comment>
<keyword evidence="4" id="KW-1185">Reference proteome</keyword>
<feature type="region of interest" description="Disordered" evidence="1">
    <location>
        <begin position="1"/>
        <end position="32"/>
    </location>
</feature>
<dbReference type="InterPro" id="IPR013216">
    <property type="entry name" value="Methyltransf_11"/>
</dbReference>
<dbReference type="PANTHER" id="PTHR43591:SF24">
    <property type="entry name" value="2-METHOXY-6-POLYPRENYL-1,4-BENZOQUINOL METHYLASE, MITOCHONDRIAL"/>
    <property type="match status" value="1"/>
</dbReference>
<dbReference type="Gene3D" id="3.40.50.150">
    <property type="entry name" value="Vaccinia Virus protein VP39"/>
    <property type="match status" value="1"/>
</dbReference>
<evidence type="ECO:0000256" key="1">
    <source>
        <dbReference type="SAM" id="MobiDB-lite"/>
    </source>
</evidence>
<organism evidence="3 4">
    <name type="scientific">Cronartium quercuum f. sp. fusiforme G11</name>
    <dbReference type="NCBI Taxonomy" id="708437"/>
    <lineage>
        <taxon>Eukaryota</taxon>
        <taxon>Fungi</taxon>
        <taxon>Dikarya</taxon>
        <taxon>Basidiomycota</taxon>
        <taxon>Pucciniomycotina</taxon>
        <taxon>Pucciniomycetes</taxon>
        <taxon>Pucciniales</taxon>
        <taxon>Coleosporiaceae</taxon>
        <taxon>Cronartium</taxon>
    </lineage>
</organism>
<proteinExistence type="predicted"/>
<feature type="region of interest" description="Disordered" evidence="1">
    <location>
        <begin position="74"/>
        <end position="142"/>
    </location>
</feature>
<dbReference type="InterPro" id="IPR029063">
    <property type="entry name" value="SAM-dependent_MTases_sf"/>
</dbReference>
<feature type="compositionally biased region" description="Polar residues" evidence="1">
    <location>
        <begin position="16"/>
        <end position="32"/>
    </location>
</feature>
<feature type="domain" description="Methyltransferase type 11" evidence="2">
    <location>
        <begin position="207"/>
        <end position="303"/>
    </location>
</feature>
<evidence type="ECO:0000259" key="2">
    <source>
        <dbReference type="Pfam" id="PF08241"/>
    </source>
</evidence>
<sequence length="498" mass="56166">MSYQHRLNKEPINIPERSSQVKSSNNPDLAQFYPTTEDNYFLSLSRPQHLSSDLSYPTPALPRRPPQVPVLHAVLPALPPSPPASNQHPTPTSPTSCSTSSFSYSLPDSTPSTCPSPSFTNKLGSPSPLIKSEQPPQIQTRTCRSKHTFKGSDWFIRLGKQKHHPYEPEKVPYWFSYEPEVIDHHLLMMYASSPEPFRLPSGTRTVLDIGSGPTAAWSIGVLSCNPEIVSITALDICPLILPRPLPSNLSFVQHDFLNGPLPFPSNSFDHIQASFISSAIPEHKYGILLEELSRILKPKGKLSILETNLPPNQVSDMRFISPFPLSLLPAELSIIAKLNKLERKTIKTNTKLLQFTRHKALNASLGHHHQQPQNKHDSTITNLLLKKFNWICQMDKELHTTLESQLNYYNQKLLNVENSIIKLRQKVYTSEVILGFKNGLDLNDQLEQELYHKSELNKILLSIKNELNLVNGKLPDAESGTQIDDEMRIESMIVHKTE</sequence>
<evidence type="ECO:0000313" key="3">
    <source>
        <dbReference type="EMBL" id="KAG0150087.1"/>
    </source>
</evidence>
<protein>
    <recommendedName>
        <fullName evidence="2">Methyltransferase type 11 domain-containing protein</fullName>
    </recommendedName>
</protein>
<dbReference type="Pfam" id="PF08241">
    <property type="entry name" value="Methyltransf_11"/>
    <property type="match status" value="1"/>
</dbReference>
<dbReference type="EMBL" id="MU167222">
    <property type="protein sequence ID" value="KAG0150087.1"/>
    <property type="molecule type" value="Genomic_DNA"/>
</dbReference>